<proteinExistence type="inferred from homology"/>
<keyword evidence="3" id="KW-0694">RNA-binding</keyword>
<evidence type="ECO:0000256" key="5">
    <source>
        <dbReference type="ARBA" id="ARBA00023274"/>
    </source>
</evidence>
<comment type="subunit">
    <text evidence="2">Part of the 30S ribosomal subunit.</text>
</comment>
<evidence type="ECO:0000256" key="6">
    <source>
        <dbReference type="ARBA" id="ARBA00035266"/>
    </source>
</evidence>
<dbReference type="Gene3D" id="4.10.640.10">
    <property type="entry name" value="Ribosomal protein S18"/>
    <property type="match status" value="1"/>
</dbReference>
<evidence type="ECO:0000313" key="10">
    <source>
        <dbReference type="Proteomes" id="UP001491310"/>
    </source>
</evidence>
<dbReference type="PANTHER" id="PTHR13479:SF40">
    <property type="entry name" value="SMALL RIBOSOMAL SUBUNIT PROTEIN BS18M"/>
    <property type="match status" value="1"/>
</dbReference>
<feature type="region of interest" description="Disordered" evidence="8">
    <location>
        <begin position="366"/>
        <end position="409"/>
    </location>
</feature>
<feature type="compositionally biased region" description="Basic and acidic residues" evidence="8">
    <location>
        <begin position="377"/>
        <end position="389"/>
    </location>
</feature>
<keyword evidence="4 7" id="KW-0689">Ribosomal protein</keyword>
<dbReference type="InterPro" id="IPR036870">
    <property type="entry name" value="Ribosomal_bS18_sf"/>
</dbReference>
<gene>
    <name evidence="9" type="ORF">WJX75_008852</name>
</gene>
<evidence type="ECO:0000256" key="7">
    <source>
        <dbReference type="RuleBase" id="RU003910"/>
    </source>
</evidence>
<accession>A0ABR2YST2</accession>
<evidence type="ECO:0000256" key="8">
    <source>
        <dbReference type="SAM" id="MobiDB-lite"/>
    </source>
</evidence>
<keyword evidence="5 7" id="KW-0687">Ribonucleoprotein</keyword>
<feature type="compositionally biased region" description="Basic and acidic residues" evidence="8">
    <location>
        <begin position="560"/>
        <end position="572"/>
    </location>
</feature>
<name>A0ABR2YST2_9CHLO</name>
<keyword evidence="10" id="KW-1185">Reference proteome</keyword>
<dbReference type="SUPFAM" id="SSF46911">
    <property type="entry name" value="Ribosomal protein S18"/>
    <property type="match status" value="1"/>
</dbReference>
<dbReference type="EMBL" id="JALJOT010000006">
    <property type="protein sequence ID" value="KAK9909877.1"/>
    <property type="molecule type" value="Genomic_DNA"/>
</dbReference>
<feature type="region of interest" description="Disordered" evidence="8">
    <location>
        <begin position="526"/>
        <end position="572"/>
    </location>
</feature>
<dbReference type="Proteomes" id="UP001491310">
    <property type="component" value="Unassembled WGS sequence"/>
</dbReference>
<dbReference type="InterPro" id="IPR001648">
    <property type="entry name" value="Ribosomal_bS18"/>
</dbReference>
<evidence type="ECO:0000313" key="9">
    <source>
        <dbReference type="EMBL" id="KAK9909877.1"/>
    </source>
</evidence>
<reference evidence="9 10" key="1">
    <citation type="journal article" date="2024" name="Nat. Commun.">
        <title>Phylogenomics reveals the evolutionary origins of lichenization in chlorophyte algae.</title>
        <authorList>
            <person name="Puginier C."/>
            <person name="Libourel C."/>
            <person name="Otte J."/>
            <person name="Skaloud P."/>
            <person name="Haon M."/>
            <person name="Grisel S."/>
            <person name="Petersen M."/>
            <person name="Berrin J.G."/>
            <person name="Delaux P.M."/>
            <person name="Dal Grande F."/>
            <person name="Keller J."/>
        </authorList>
    </citation>
    <scope>NUCLEOTIDE SEQUENCE [LARGE SCALE GENOMIC DNA]</scope>
    <source>
        <strain evidence="9 10">SAG 216-7</strain>
    </source>
</reference>
<dbReference type="NCBIfam" id="TIGR00165">
    <property type="entry name" value="S18"/>
    <property type="match status" value="1"/>
</dbReference>
<organism evidence="9 10">
    <name type="scientific">Coccomyxa subellipsoidea</name>
    <dbReference type="NCBI Taxonomy" id="248742"/>
    <lineage>
        <taxon>Eukaryota</taxon>
        <taxon>Viridiplantae</taxon>
        <taxon>Chlorophyta</taxon>
        <taxon>core chlorophytes</taxon>
        <taxon>Trebouxiophyceae</taxon>
        <taxon>Trebouxiophyceae incertae sedis</taxon>
        <taxon>Coccomyxaceae</taxon>
        <taxon>Coccomyxa</taxon>
    </lineage>
</organism>
<comment type="similarity">
    <text evidence="1 7">Belongs to the bacterial ribosomal protein bS18 family.</text>
</comment>
<evidence type="ECO:0000256" key="4">
    <source>
        <dbReference type="ARBA" id="ARBA00022980"/>
    </source>
</evidence>
<dbReference type="Pfam" id="PF01084">
    <property type="entry name" value="Ribosomal_S18"/>
    <property type="match status" value="1"/>
</dbReference>
<sequence length="572" mass="62338">MYSLPVVLRQGAAAAQRAAGKGKIADLLQQCTRVQHAFGLLNLRSILTTSASLDSDDGKPGISGTIDESEQGNILPENATAAEMRQWADRMLGHKADSIAGDKDPSSVSTLAGEEETLQEVAGALQEGEERTSPEVISADTPAVSEALEEEAVLPEEYDLNVEEGDVLEAAAVVDVPMAHTEAAGPAAELSPPEPQVEELEEEEVVEEEDPTEAWVKFVEEKFGQKVQLPTARARRGTAAGETQDAAVPAWRRFMMGDSGGAGGGDMKSDAAKKLAESVQLPDFFNMADPRREMERLLPESARRHDLTQSGFIQPMRDDADRANSAATPVSFKVTAPIDPSAAPAPALPPPRRVAVVEPPMDRLANPVTGYANLGRPRSERVGPQRDDTSMGEQGRRGNIQESPRLHPTRMFYPGQTYDPEDLVDSGEQIGWKKHAVKISTNKATNGVVRARADFRDQAFLNRFISELGKLPPKRTTRLQQKTHRHLCRQIKLARQMALLPIDTQLSGEYLERTGAVRRSVSAGVEHNPHMRPPLFDRRLRGPGDSQGFEHTARITPRGNADRQDRAGPRVG</sequence>
<evidence type="ECO:0000256" key="3">
    <source>
        <dbReference type="ARBA" id="ARBA00022884"/>
    </source>
</evidence>
<dbReference type="PANTHER" id="PTHR13479">
    <property type="entry name" value="30S RIBOSOMAL PROTEIN S18"/>
    <property type="match status" value="1"/>
</dbReference>
<protein>
    <recommendedName>
        <fullName evidence="6">Small ribosomal subunit protein bS18c</fullName>
    </recommendedName>
</protein>
<dbReference type="PRINTS" id="PR00974">
    <property type="entry name" value="RIBOSOMALS18"/>
</dbReference>
<comment type="caution">
    <text evidence="9">The sequence shown here is derived from an EMBL/GenBank/DDBJ whole genome shotgun (WGS) entry which is preliminary data.</text>
</comment>
<evidence type="ECO:0000256" key="1">
    <source>
        <dbReference type="ARBA" id="ARBA00005589"/>
    </source>
</evidence>
<evidence type="ECO:0000256" key="2">
    <source>
        <dbReference type="ARBA" id="ARBA00011458"/>
    </source>
</evidence>